<keyword evidence="3" id="KW-0600">Photoreceptor protein</keyword>
<dbReference type="Gene3D" id="3.30.565.10">
    <property type="entry name" value="Histidine kinase-like ATPase, C-terminal domain"/>
    <property type="match status" value="1"/>
</dbReference>
<evidence type="ECO:0000256" key="12">
    <source>
        <dbReference type="ARBA" id="ARBA00022840"/>
    </source>
</evidence>
<dbReference type="InterPro" id="IPR035965">
    <property type="entry name" value="PAS-like_dom_sf"/>
</dbReference>
<evidence type="ECO:0000256" key="10">
    <source>
        <dbReference type="ARBA" id="ARBA00022741"/>
    </source>
</evidence>
<keyword evidence="4" id="KW-0597">Phosphoprotein</keyword>
<comment type="caution">
    <text evidence="17">The sequence shown here is derived from an EMBL/GenBank/DDBJ whole genome shotgun (WGS) entry which is preliminary data.</text>
</comment>
<evidence type="ECO:0000256" key="3">
    <source>
        <dbReference type="ARBA" id="ARBA00022543"/>
    </source>
</evidence>
<dbReference type="NCBIfam" id="TIGR00229">
    <property type="entry name" value="sensory_box"/>
    <property type="match status" value="2"/>
</dbReference>
<dbReference type="EMBL" id="RCZP01000002">
    <property type="protein sequence ID" value="TPG60440.1"/>
    <property type="molecule type" value="Genomic_DNA"/>
</dbReference>
<evidence type="ECO:0000256" key="7">
    <source>
        <dbReference type="ARBA" id="ARBA00022643"/>
    </source>
</evidence>
<keyword evidence="8" id="KW-0808">Transferase</keyword>
<evidence type="ECO:0000256" key="8">
    <source>
        <dbReference type="ARBA" id="ARBA00022679"/>
    </source>
</evidence>
<dbReference type="SUPFAM" id="SSF55781">
    <property type="entry name" value="GAF domain-like"/>
    <property type="match status" value="1"/>
</dbReference>
<keyword evidence="14" id="KW-0843">Virulence</keyword>
<proteinExistence type="predicted"/>
<keyword evidence="9" id="KW-0677">Repeat</keyword>
<dbReference type="Pfam" id="PF01590">
    <property type="entry name" value="GAF"/>
    <property type="match status" value="1"/>
</dbReference>
<keyword evidence="13" id="KW-0157">Chromophore</keyword>
<keyword evidence="12" id="KW-0067">ATP-binding</keyword>
<evidence type="ECO:0000256" key="2">
    <source>
        <dbReference type="ARBA" id="ARBA00012438"/>
    </source>
</evidence>
<dbReference type="GO" id="GO:0004673">
    <property type="term" value="F:protein histidine kinase activity"/>
    <property type="evidence" value="ECO:0007669"/>
    <property type="project" value="UniProtKB-EC"/>
</dbReference>
<keyword evidence="18" id="KW-1185">Reference proteome</keyword>
<evidence type="ECO:0000313" key="18">
    <source>
        <dbReference type="Proteomes" id="UP000317078"/>
    </source>
</evidence>
<dbReference type="Pfam" id="PF07536">
    <property type="entry name" value="HWE_HK"/>
    <property type="match status" value="1"/>
</dbReference>
<dbReference type="PANTHER" id="PTHR41523">
    <property type="entry name" value="TWO-COMPONENT SYSTEM SENSOR PROTEIN"/>
    <property type="match status" value="1"/>
</dbReference>
<evidence type="ECO:0000256" key="6">
    <source>
        <dbReference type="ARBA" id="ARBA00022630"/>
    </source>
</evidence>
<feature type="domain" description="PAC" evidence="16">
    <location>
        <begin position="422"/>
        <end position="476"/>
    </location>
</feature>
<dbReference type="RefSeq" id="WP_140881367.1">
    <property type="nucleotide sequence ID" value="NZ_RCZP01000002.1"/>
</dbReference>
<evidence type="ECO:0000256" key="13">
    <source>
        <dbReference type="ARBA" id="ARBA00022991"/>
    </source>
</evidence>
<evidence type="ECO:0000256" key="4">
    <source>
        <dbReference type="ARBA" id="ARBA00022553"/>
    </source>
</evidence>
<dbReference type="SMART" id="SM00091">
    <property type="entry name" value="PAS"/>
    <property type="match status" value="2"/>
</dbReference>
<evidence type="ECO:0000256" key="1">
    <source>
        <dbReference type="ARBA" id="ARBA00000085"/>
    </source>
</evidence>
<dbReference type="Gene3D" id="3.30.450.40">
    <property type="match status" value="1"/>
</dbReference>
<dbReference type="GO" id="GO:0005524">
    <property type="term" value="F:ATP binding"/>
    <property type="evidence" value="ECO:0007669"/>
    <property type="project" value="UniProtKB-KW"/>
</dbReference>
<dbReference type="EC" id="2.7.13.3" evidence="2"/>
<dbReference type="InterPro" id="IPR001610">
    <property type="entry name" value="PAC"/>
</dbReference>
<dbReference type="CDD" id="cd00130">
    <property type="entry name" value="PAS"/>
    <property type="match status" value="2"/>
</dbReference>
<accession>A0A502GGJ8</accession>
<dbReference type="PROSITE" id="PS50113">
    <property type="entry name" value="PAC"/>
    <property type="match status" value="1"/>
</dbReference>
<dbReference type="Pfam" id="PF08447">
    <property type="entry name" value="PAS_3"/>
    <property type="match status" value="1"/>
</dbReference>
<keyword evidence="15" id="KW-0675">Receptor</keyword>
<evidence type="ECO:0000256" key="15">
    <source>
        <dbReference type="ARBA" id="ARBA00023170"/>
    </source>
</evidence>
<keyword evidence="6" id="KW-0285">Flavoprotein</keyword>
<dbReference type="InterPro" id="IPR013655">
    <property type="entry name" value="PAS_fold_3"/>
</dbReference>
<keyword evidence="5" id="KW-0716">Sensory transduction</keyword>
<protein>
    <recommendedName>
        <fullName evidence="2">histidine kinase</fullName>
        <ecNumber evidence="2">2.7.13.3</ecNumber>
    </recommendedName>
</protein>
<name>A0A502GGJ8_9PROT</name>
<keyword evidence="11" id="KW-0418">Kinase</keyword>
<dbReference type="AlphaFoldDB" id="A0A502GGJ8"/>
<reference evidence="17 18" key="1">
    <citation type="journal article" date="2019" name="Environ. Microbiol.">
        <title>Species interactions and distinct microbial communities in high Arctic permafrost affected cryosols are associated with the CH4 and CO2 gas fluxes.</title>
        <authorList>
            <person name="Altshuler I."/>
            <person name="Hamel J."/>
            <person name="Turney S."/>
            <person name="Magnuson E."/>
            <person name="Levesque R."/>
            <person name="Greer C."/>
            <person name="Whyte L.G."/>
        </authorList>
    </citation>
    <scope>NUCLEOTIDE SEQUENCE [LARGE SCALE GENOMIC DNA]</scope>
    <source>
        <strain evidence="17 18">S9.3B</strain>
    </source>
</reference>
<dbReference type="Gene3D" id="3.30.450.20">
    <property type="entry name" value="PAS domain"/>
    <property type="match status" value="2"/>
</dbReference>
<sequence length="674" mass="72219">MPLDEPTLLLPPEIEALVAAQLAGSGYRDATAVIRAALEALAGPGAAPRSADAFLPALQDRLRAQSDPAAALADAAGLLGGHLGVARIGYGEVEAAGGIRWAGGDWTDSRAASLAGQAMAPGALGSALASALRAGRAAVVEDVLADPRTRGGPGLAAWRAMGTRALVVAPLLRTGSLLGVLAIHAREPRRWRAEEVELVRDVADRTGETVARARAEAALRESEERHRVLFGSAPFSVIIIDPATHEVLEVNDHACAAYGYSREEFSRLRIGDIDALGEPEAIRANARAGTIRPGLQQFEARHRTRSGEVRDVLVRVQGLTLGGRDMTYGAHFDITDRKAAEAALRASEARLRLAVEAARLSTWEFDLLRGTGSRAGPLMHALPQLPPDSFPMARWLEAIHPEERGLVERRFWEVARDEAPRFEAEFRVQRPAGDWAWISSFGAVVERDPATGAPRRIAGVAQDITERRAAEHRRSLLMREVDHRAKNALAVVQATLRLTRAEEMDTYRRKVEGRVAAIARAQTLLAEDRWSGADLRALLQGELESFLGGEGQRARLEGPAITLPAGAAQPFAMAIHELATNATKHGALSRPGGQLSIAWRVEEGRLLRLRWSEAGGPPLTGLPERRGFGSRVLEGTVNQQLGGSVAMRWEGEGLVCDIELPLPLPAAGPGEGAG</sequence>
<organism evidence="17 18">
    <name type="scientific">Muricoccus nepalensis</name>
    <dbReference type="NCBI Taxonomy" id="1854500"/>
    <lineage>
        <taxon>Bacteria</taxon>
        <taxon>Pseudomonadati</taxon>
        <taxon>Pseudomonadota</taxon>
        <taxon>Alphaproteobacteria</taxon>
        <taxon>Acetobacterales</taxon>
        <taxon>Roseomonadaceae</taxon>
        <taxon>Muricoccus</taxon>
    </lineage>
</organism>
<dbReference type="InterPro" id="IPR036890">
    <property type="entry name" value="HATPase_C_sf"/>
</dbReference>
<dbReference type="SUPFAM" id="SSF55785">
    <property type="entry name" value="PYP-like sensor domain (PAS domain)"/>
    <property type="match status" value="2"/>
</dbReference>
<gene>
    <name evidence="17" type="ORF">EAH89_03450</name>
</gene>
<dbReference type="PANTHER" id="PTHR41523:SF8">
    <property type="entry name" value="ETHYLENE RESPONSE SENSOR PROTEIN"/>
    <property type="match status" value="1"/>
</dbReference>
<evidence type="ECO:0000256" key="11">
    <source>
        <dbReference type="ARBA" id="ARBA00022777"/>
    </source>
</evidence>
<dbReference type="Proteomes" id="UP000317078">
    <property type="component" value="Unassembled WGS sequence"/>
</dbReference>
<evidence type="ECO:0000259" key="16">
    <source>
        <dbReference type="PROSITE" id="PS50113"/>
    </source>
</evidence>
<dbReference type="OrthoDB" id="7236008at2"/>
<evidence type="ECO:0000256" key="9">
    <source>
        <dbReference type="ARBA" id="ARBA00022737"/>
    </source>
</evidence>
<comment type="catalytic activity">
    <reaction evidence="1">
        <text>ATP + protein L-histidine = ADP + protein N-phospho-L-histidine.</text>
        <dbReference type="EC" id="2.7.13.3"/>
    </reaction>
</comment>
<evidence type="ECO:0000313" key="17">
    <source>
        <dbReference type="EMBL" id="TPG60440.1"/>
    </source>
</evidence>
<evidence type="ECO:0000256" key="5">
    <source>
        <dbReference type="ARBA" id="ARBA00022606"/>
    </source>
</evidence>
<dbReference type="InterPro" id="IPR000700">
    <property type="entry name" value="PAS-assoc_C"/>
</dbReference>
<keyword evidence="10" id="KW-0547">Nucleotide-binding</keyword>
<dbReference type="SMART" id="SM00065">
    <property type="entry name" value="GAF"/>
    <property type="match status" value="1"/>
</dbReference>
<dbReference type="Pfam" id="PF13426">
    <property type="entry name" value="PAS_9"/>
    <property type="match status" value="1"/>
</dbReference>
<dbReference type="InterPro" id="IPR011102">
    <property type="entry name" value="Sig_transdc_His_kinase_HWE"/>
</dbReference>
<evidence type="ECO:0000256" key="14">
    <source>
        <dbReference type="ARBA" id="ARBA00023026"/>
    </source>
</evidence>
<dbReference type="SMART" id="SM00911">
    <property type="entry name" value="HWE_HK"/>
    <property type="match status" value="1"/>
</dbReference>
<dbReference type="InterPro" id="IPR003018">
    <property type="entry name" value="GAF"/>
</dbReference>
<dbReference type="GO" id="GO:0009881">
    <property type="term" value="F:photoreceptor activity"/>
    <property type="evidence" value="ECO:0007669"/>
    <property type="project" value="UniProtKB-KW"/>
</dbReference>
<dbReference type="InterPro" id="IPR000014">
    <property type="entry name" value="PAS"/>
</dbReference>
<dbReference type="InterPro" id="IPR029016">
    <property type="entry name" value="GAF-like_dom_sf"/>
</dbReference>
<dbReference type="SMART" id="SM00086">
    <property type="entry name" value="PAC"/>
    <property type="match status" value="2"/>
</dbReference>
<keyword evidence="7" id="KW-0288">FMN</keyword>